<dbReference type="GeneID" id="27340361"/>
<dbReference type="InterPro" id="IPR050360">
    <property type="entry name" value="MFS_Sugar_Transporters"/>
</dbReference>
<dbReference type="GO" id="GO:0016020">
    <property type="term" value="C:membrane"/>
    <property type="evidence" value="ECO:0007669"/>
    <property type="project" value="UniProtKB-SubCell"/>
</dbReference>
<dbReference type="InterPro" id="IPR005829">
    <property type="entry name" value="Sugar_transporter_CS"/>
</dbReference>
<dbReference type="InterPro" id="IPR020846">
    <property type="entry name" value="MFS_dom"/>
</dbReference>
<protein>
    <recommendedName>
        <fullName evidence="8">Major facilitator superfamily (MFS) profile domain-containing protein</fullName>
    </recommendedName>
</protein>
<feature type="transmembrane region" description="Helical" evidence="7">
    <location>
        <begin position="654"/>
        <end position="677"/>
    </location>
</feature>
<feature type="transmembrane region" description="Helical" evidence="7">
    <location>
        <begin position="585"/>
        <end position="608"/>
    </location>
</feature>
<dbReference type="HOGENOM" id="CLU_354108_0_0_1"/>
<organism evidence="9 10">
    <name type="scientific">Cladophialophora immunda</name>
    <dbReference type="NCBI Taxonomy" id="569365"/>
    <lineage>
        <taxon>Eukaryota</taxon>
        <taxon>Fungi</taxon>
        <taxon>Dikarya</taxon>
        <taxon>Ascomycota</taxon>
        <taxon>Pezizomycotina</taxon>
        <taxon>Eurotiomycetes</taxon>
        <taxon>Chaetothyriomycetidae</taxon>
        <taxon>Chaetothyriales</taxon>
        <taxon>Herpotrichiellaceae</taxon>
        <taxon>Cladophialophora</taxon>
    </lineage>
</organism>
<feature type="transmembrane region" description="Helical" evidence="7">
    <location>
        <begin position="556"/>
        <end position="579"/>
    </location>
</feature>
<dbReference type="NCBIfam" id="TIGR00879">
    <property type="entry name" value="SP"/>
    <property type="match status" value="1"/>
</dbReference>
<reference evidence="9 10" key="1">
    <citation type="submission" date="2015-01" db="EMBL/GenBank/DDBJ databases">
        <title>The Genome Sequence of Cladophialophora immunda CBS83496.</title>
        <authorList>
            <consortium name="The Broad Institute Genomics Platform"/>
            <person name="Cuomo C."/>
            <person name="de Hoog S."/>
            <person name="Gorbushina A."/>
            <person name="Stielow B."/>
            <person name="Teixiera M."/>
            <person name="Abouelleil A."/>
            <person name="Chapman S.B."/>
            <person name="Priest M."/>
            <person name="Young S.K."/>
            <person name="Wortman J."/>
            <person name="Nusbaum C."/>
            <person name="Birren B."/>
        </authorList>
    </citation>
    <scope>NUCLEOTIDE SEQUENCE [LARGE SCALE GENOMIC DNA]</scope>
    <source>
        <strain evidence="9 10">CBS 83496</strain>
    </source>
</reference>
<accession>A0A0D2DFA7</accession>
<feature type="transmembrane region" description="Helical" evidence="7">
    <location>
        <begin position="620"/>
        <end position="642"/>
    </location>
</feature>
<sequence>MAELPPDYHVRKDAYTPTVYRQPYPSIDPTSPALSQAGKVIIITGASSGIGARGFGPCFAKAGPKALVLVSNDYDQLIKTEQTLKQINPDVEYLSIETEITSPSSIDQLFATVKAKYGHADVLVNNAGVFGPMALIGETDADKWWYDFEVNVKGTYLITRGFLSLLGREKQGTVISMSTGLAVYIDPTSSSYSISKLAVARFSEYLDAEYPNVTAVSIQPGVVQTGMVIDRHKRFALDSPELVGGAGVWLATDAAKFLSGRFISANWSVDELVQKKDTILAGNDLKIGYEGFLSLVAVMGRKYNWFCVAVAGMGSMLYGCDNVVIAGTFAQPGFLARFKPSPTLLGAIVAAFYGGTMLGIIVVFLFVDKLSRRRTLQAGAGLGLVGAIMQTASYQIQLFAVARVLAGIASGMMFTTVQVYQSEISPPEIRGRMSTIQMLTMNITGLVIAFTGYGTYHLNNPEAQWRVPISLQCVPALGLLIGCQFIPYSPRWLVMRGRNEEARNVLKRLHDDRGDHFWEKEYTQLVSQLEIERQETEGASFFHIFTNRKELFRASLAIVVLTACQTCGAQTILVFQSVIYSSLGFSTSLVLLMACVFQAIVNLGGFFNMVAIDRYGRRPLMLSGLVLLSIFLGLFALCLAKFESTNNPAWGKAGISMVMIFIFIYGCTWVSTGFAYAAEVQPTKIRAQGMALGMFSSFAWVIIYGQVTPIAYTAVKWKFLFLWVGFNLFFLPIIYFFCKETKGLTLEEMNAIFGEVVSRRLDEITIEEAEDKATGIATTETAEFVNVTNSKET</sequence>
<keyword evidence="5 7" id="KW-1133">Transmembrane helix</keyword>
<dbReference type="PANTHER" id="PTHR48022">
    <property type="entry name" value="PLASTIDIC GLUCOSE TRANSPORTER 4"/>
    <property type="match status" value="1"/>
</dbReference>
<proteinExistence type="inferred from homology"/>
<dbReference type="VEuPathDB" id="FungiDB:PV07_01167"/>
<feature type="transmembrane region" description="Helical" evidence="7">
    <location>
        <begin position="345"/>
        <end position="367"/>
    </location>
</feature>
<evidence type="ECO:0000256" key="3">
    <source>
        <dbReference type="ARBA" id="ARBA00022448"/>
    </source>
</evidence>
<dbReference type="InterPro" id="IPR036291">
    <property type="entry name" value="NAD(P)-bd_dom_sf"/>
</dbReference>
<feature type="transmembrane region" description="Helical" evidence="7">
    <location>
        <begin position="719"/>
        <end position="738"/>
    </location>
</feature>
<dbReference type="PRINTS" id="PR00081">
    <property type="entry name" value="GDHRDH"/>
</dbReference>
<dbReference type="CDD" id="cd05233">
    <property type="entry name" value="SDR_c"/>
    <property type="match status" value="1"/>
</dbReference>
<comment type="similarity">
    <text evidence="2">Belongs to the major facilitator superfamily. Sugar transporter (TC 2.A.1.1) family.</text>
</comment>
<name>A0A0D2DFA7_9EURO</name>
<keyword evidence="6 7" id="KW-0472">Membrane</keyword>
<dbReference type="Pfam" id="PF00083">
    <property type="entry name" value="Sugar_tr"/>
    <property type="match status" value="1"/>
</dbReference>
<dbReference type="SUPFAM" id="SSF51735">
    <property type="entry name" value="NAD(P)-binding Rossmann-fold domains"/>
    <property type="match status" value="1"/>
</dbReference>
<dbReference type="InterPro" id="IPR005828">
    <property type="entry name" value="MFS_sugar_transport-like"/>
</dbReference>
<evidence type="ECO:0000256" key="1">
    <source>
        <dbReference type="ARBA" id="ARBA00004141"/>
    </source>
</evidence>
<dbReference type="Proteomes" id="UP000054466">
    <property type="component" value="Unassembled WGS sequence"/>
</dbReference>
<dbReference type="InterPro" id="IPR002347">
    <property type="entry name" value="SDR_fam"/>
</dbReference>
<keyword evidence="4 7" id="KW-0812">Transmembrane</keyword>
<dbReference type="PANTHER" id="PTHR48022:SF2">
    <property type="entry name" value="PLASTIDIC GLUCOSE TRANSPORTER 4"/>
    <property type="match status" value="1"/>
</dbReference>
<evidence type="ECO:0000256" key="4">
    <source>
        <dbReference type="ARBA" id="ARBA00022692"/>
    </source>
</evidence>
<evidence type="ECO:0000313" key="9">
    <source>
        <dbReference type="EMBL" id="KIW34389.1"/>
    </source>
</evidence>
<dbReference type="SUPFAM" id="SSF103473">
    <property type="entry name" value="MFS general substrate transporter"/>
    <property type="match status" value="1"/>
</dbReference>
<evidence type="ECO:0000256" key="2">
    <source>
        <dbReference type="ARBA" id="ARBA00010992"/>
    </source>
</evidence>
<dbReference type="OrthoDB" id="4158877at2759"/>
<evidence type="ECO:0000259" key="8">
    <source>
        <dbReference type="PROSITE" id="PS50850"/>
    </source>
</evidence>
<feature type="transmembrane region" description="Helical" evidence="7">
    <location>
        <begin position="438"/>
        <end position="457"/>
    </location>
</feature>
<dbReference type="GO" id="GO:0005351">
    <property type="term" value="F:carbohydrate:proton symporter activity"/>
    <property type="evidence" value="ECO:0007669"/>
    <property type="project" value="TreeGrafter"/>
</dbReference>
<dbReference type="InterPro" id="IPR003663">
    <property type="entry name" value="Sugar/inositol_transpt"/>
</dbReference>
<comment type="subcellular location">
    <subcellularLocation>
        <location evidence="1">Membrane</location>
        <topology evidence="1">Multi-pass membrane protein</topology>
    </subcellularLocation>
</comment>
<dbReference type="PROSITE" id="PS00217">
    <property type="entry name" value="SUGAR_TRANSPORT_2"/>
    <property type="match status" value="1"/>
</dbReference>
<evidence type="ECO:0000313" key="10">
    <source>
        <dbReference type="Proteomes" id="UP000054466"/>
    </source>
</evidence>
<dbReference type="InterPro" id="IPR036259">
    <property type="entry name" value="MFS_trans_sf"/>
</dbReference>
<feature type="domain" description="Major facilitator superfamily (MFS) profile" evidence="8">
    <location>
        <begin position="307"/>
        <end position="742"/>
    </location>
</feature>
<dbReference type="AlphaFoldDB" id="A0A0D2DFA7"/>
<evidence type="ECO:0000256" key="7">
    <source>
        <dbReference type="SAM" id="Phobius"/>
    </source>
</evidence>
<evidence type="ECO:0000256" key="6">
    <source>
        <dbReference type="ARBA" id="ARBA00023136"/>
    </source>
</evidence>
<dbReference type="Pfam" id="PF00106">
    <property type="entry name" value="adh_short"/>
    <property type="match status" value="1"/>
</dbReference>
<feature type="transmembrane region" description="Helical" evidence="7">
    <location>
        <begin position="689"/>
        <end position="707"/>
    </location>
</feature>
<dbReference type="Gene3D" id="3.40.50.720">
    <property type="entry name" value="NAD(P)-binding Rossmann-like Domain"/>
    <property type="match status" value="1"/>
</dbReference>
<dbReference type="Gene3D" id="1.20.1250.20">
    <property type="entry name" value="MFS general substrate transporter like domains"/>
    <property type="match status" value="1"/>
</dbReference>
<feature type="transmembrane region" description="Helical" evidence="7">
    <location>
        <begin position="398"/>
        <end position="417"/>
    </location>
</feature>
<dbReference type="EMBL" id="KN847040">
    <property type="protein sequence ID" value="KIW34389.1"/>
    <property type="molecule type" value="Genomic_DNA"/>
</dbReference>
<feature type="transmembrane region" description="Helical" evidence="7">
    <location>
        <begin position="303"/>
        <end position="325"/>
    </location>
</feature>
<dbReference type="RefSeq" id="XP_016254605.1">
    <property type="nucleotide sequence ID" value="XM_016387677.1"/>
</dbReference>
<evidence type="ECO:0000256" key="5">
    <source>
        <dbReference type="ARBA" id="ARBA00022989"/>
    </source>
</evidence>
<keyword evidence="3" id="KW-0813">Transport</keyword>
<keyword evidence="10" id="KW-1185">Reference proteome</keyword>
<gene>
    <name evidence="9" type="ORF">PV07_01167</name>
</gene>
<dbReference type="PROSITE" id="PS50850">
    <property type="entry name" value="MFS"/>
    <property type="match status" value="1"/>
</dbReference>